<dbReference type="InterPro" id="IPR029016">
    <property type="entry name" value="GAF-like_dom_sf"/>
</dbReference>
<dbReference type="InterPro" id="IPR003594">
    <property type="entry name" value="HATPase_dom"/>
</dbReference>
<dbReference type="SUPFAM" id="SSF52172">
    <property type="entry name" value="CheY-like"/>
    <property type="match status" value="1"/>
</dbReference>
<dbReference type="InterPro" id="IPR004358">
    <property type="entry name" value="Sig_transdc_His_kin-like_C"/>
</dbReference>
<dbReference type="PANTHER" id="PTHR45339">
    <property type="entry name" value="HYBRID SIGNAL TRANSDUCTION HISTIDINE KINASE J"/>
    <property type="match status" value="1"/>
</dbReference>
<evidence type="ECO:0000256" key="4">
    <source>
        <dbReference type="ARBA" id="ARBA00023012"/>
    </source>
</evidence>
<protein>
    <recommendedName>
        <fullName evidence="10">Histidine kinase</fullName>
    </recommendedName>
</protein>
<name>A0A7S2YGA6_9STRA</name>
<dbReference type="InterPro" id="IPR003018">
    <property type="entry name" value="GAF"/>
</dbReference>
<dbReference type="PROSITE" id="PS50109">
    <property type="entry name" value="HIS_KIN"/>
    <property type="match status" value="1"/>
</dbReference>
<keyword evidence="4" id="KW-0902">Two-component regulatory system</keyword>
<proteinExistence type="predicted"/>
<feature type="domain" description="Response regulatory" evidence="8">
    <location>
        <begin position="696"/>
        <end position="814"/>
    </location>
</feature>
<reference evidence="9" key="1">
    <citation type="submission" date="2021-01" db="EMBL/GenBank/DDBJ databases">
        <authorList>
            <person name="Corre E."/>
            <person name="Pelletier E."/>
            <person name="Niang G."/>
            <person name="Scheremetjew M."/>
            <person name="Finn R."/>
            <person name="Kale V."/>
            <person name="Holt S."/>
            <person name="Cochrane G."/>
            <person name="Meng A."/>
            <person name="Brown T."/>
            <person name="Cohen L."/>
        </authorList>
    </citation>
    <scope>NUCLEOTIDE SEQUENCE</scope>
    <source>
        <strain evidence="9">CCMP125</strain>
    </source>
</reference>
<dbReference type="SUPFAM" id="SSF55781">
    <property type="entry name" value="GAF domain-like"/>
    <property type="match status" value="1"/>
</dbReference>
<dbReference type="Pfam" id="PF00072">
    <property type="entry name" value="Response_reg"/>
    <property type="match status" value="1"/>
</dbReference>
<evidence type="ECO:0008006" key="10">
    <source>
        <dbReference type="Google" id="ProtNLM"/>
    </source>
</evidence>
<keyword evidence="2" id="KW-0808">Transferase</keyword>
<evidence type="ECO:0000256" key="6">
    <source>
        <dbReference type="SAM" id="Coils"/>
    </source>
</evidence>
<evidence type="ECO:0000259" key="7">
    <source>
        <dbReference type="PROSITE" id="PS50109"/>
    </source>
</evidence>
<dbReference type="SUPFAM" id="SSF55874">
    <property type="entry name" value="ATPase domain of HSP90 chaperone/DNA topoisomerase II/histidine kinase"/>
    <property type="match status" value="1"/>
</dbReference>
<organism evidence="9">
    <name type="scientific">Entomoneis paludosa</name>
    <dbReference type="NCBI Taxonomy" id="265537"/>
    <lineage>
        <taxon>Eukaryota</taxon>
        <taxon>Sar</taxon>
        <taxon>Stramenopiles</taxon>
        <taxon>Ochrophyta</taxon>
        <taxon>Bacillariophyta</taxon>
        <taxon>Bacillariophyceae</taxon>
        <taxon>Bacillariophycidae</taxon>
        <taxon>Entomoneidaceae</taxon>
        <taxon>Entomoneis</taxon>
    </lineage>
</organism>
<feature type="domain" description="Histidine kinase" evidence="7">
    <location>
        <begin position="300"/>
        <end position="539"/>
    </location>
</feature>
<dbReference type="Pfam" id="PF02518">
    <property type="entry name" value="HATPase_c"/>
    <property type="match status" value="1"/>
</dbReference>
<dbReference type="Gene3D" id="3.30.565.10">
    <property type="entry name" value="Histidine kinase-like ATPase, C-terminal domain"/>
    <property type="match status" value="1"/>
</dbReference>
<dbReference type="CDD" id="cd17546">
    <property type="entry name" value="REC_hyHK_CKI1_RcsC-like"/>
    <property type="match status" value="1"/>
</dbReference>
<dbReference type="EMBL" id="HBHT01024407">
    <property type="protein sequence ID" value="CAD9975690.1"/>
    <property type="molecule type" value="Transcribed_RNA"/>
</dbReference>
<dbReference type="Gene3D" id="3.40.50.2300">
    <property type="match status" value="1"/>
</dbReference>
<dbReference type="InterPro" id="IPR036097">
    <property type="entry name" value="HisK_dim/P_sf"/>
</dbReference>
<feature type="coiled-coil region" evidence="6">
    <location>
        <begin position="259"/>
        <end position="286"/>
    </location>
</feature>
<dbReference type="InterPro" id="IPR003661">
    <property type="entry name" value="HisK_dim/P_dom"/>
</dbReference>
<keyword evidence="3" id="KW-0418">Kinase</keyword>
<dbReference type="InterPro" id="IPR036890">
    <property type="entry name" value="HATPase_C_sf"/>
</dbReference>
<evidence type="ECO:0000313" key="9">
    <source>
        <dbReference type="EMBL" id="CAD9975690.1"/>
    </source>
</evidence>
<dbReference type="GO" id="GO:0000155">
    <property type="term" value="F:phosphorelay sensor kinase activity"/>
    <property type="evidence" value="ECO:0007669"/>
    <property type="project" value="InterPro"/>
</dbReference>
<dbReference type="PROSITE" id="PS50110">
    <property type="entry name" value="RESPONSE_REGULATORY"/>
    <property type="match status" value="1"/>
</dbReference>
<dbReference type="InterPro" id="IPR005467">
    <property type="entry name" value="His_kinase_dom"/>
</dbReference>
<dbReference type="InterPro" id="IPR011006">
    <property type="entry name" value="CheY-like_superfamily"/>
</dbReference>
<evidence type="ECO:0000256" key="2">
    <source>
        <dbReference type="ARBA" id="ARBA00022679"/>
    </source>
</evidence>
<accession>A0A7S2YGA6</accession>
<dbReference type="PRINTS" id="PR00344">
    <property type="entry name" value="BCTRLSENSOR"/>
</dbReference>
<keyword evidence="6" id="KW-0175">Coiled coil</keyword>
<dbReference type="CDD" id="cd00082">
    <property type="entry name" value="HisKA"/>
    <property type="match status" value="1"/>
</dbReference>
<dbReference type="PANTHER" id="PTHR45339:SF1">
    <property type="entry name" value="HYBRID SIGNAL TRANSDUCTION HISTIDINE KINASE J"/>
    <property type="match status" value="1"/>
</dbReference>
<dbReference type="SUPFAM" id="SSF47384">
    <property type="entry name" value="Homodimeric domain of signal transducing histidine kinase"/>
    <property type="match status" value="1"/>
</dbReference>
<gene>
    <name evidence="9" type="ORF">APAL1065_LOCUS16382</name>
</gene>
<evidence type="ECO:0000256" key="5">
    <source>
        <dbReference type="PROSITE-ProRule" id="PRU00169"/>
    </source>
</evidence>
<dbReference type="Pfam" id="PF13185">
    <property type="entry name" value="GAF_2"/>
    <property type="match status" value="1"/>
</dbReference>
<evidence type="ECO:0000256" key="1">
    <source>
        <dbReference type="ARBA" id="ARBA00022553"/>
    </source>
</evidence>
<dbReference type="Pfam" id="PF00512">
    <property type="entry name" value="HisKA"/>
    <property type="match status" value="1"/>
</dbReference>
<feature type="modified residue" description="4-aspartylphosphate" evidence="5">
    <location>
        <position position="746"/>
    </location>
</feature>
<dbReference type="Gene3D" id="3.30.450.40">
    <property type="match status" value="1"/>
</dbReference>
<dbReference type="SMART" id="SM00448">
    <property type="entry name" value="REC"/>
    <property type="match status" value="1"/>
</dbReference>
<dbReference type="SMART" id="SM00065">
    <property type="entry name" value="GAF"/>
    <property type="match status" value="1"/>
</dbReference>
<dbReference type="SMART" id="SM00387">
    <property type="entry name" value="HATPase_c"/>
    <property type="match status" value="1"/>
</dbReference>
<dbReference type="Gene3D" id="1.10.287.130">
    <property type="match status" value="1"/>
</dbReference>
<dbReference type="SMART" id="SM00388">
    <property type="entry name" value="HisKA"/>
    <property type="match status" value="1"/>
</dbReference>
<sequence>MRLELELSGLELECEDRPDLDDDDALKDWIWQHRRDEILGAMKVTRTKVHTQPTEEAGTSPSLKKRYTTESDRVLELLDTISQVQRVFLERESLAEAFGCLLNGLLSMVNSEYGFIGEVKYTDEGDMFLQIHSRASSSIMDEWSPHMKHFFQQHEKEAVNLYNLHSLFGECLLTKKPLLSNDVHSDSRAGGVPPGHPELNRFLGVPFFQQHGEIMGIVGVANRPEGYSEADIKLLGPFVSTCGSIIQSFRQIKRNESFISTLEEKVKERTDKLQSANEDLALANKRVLSASAAQLEHFACMSHEIRTPLNCIIGLSSLLQDSDLNPMQEEAVRMIVSSGDLLLTVVNDVLDYSKLESGNVEIEIQRASLQETLNALVHSISMKAQSKNISLRTLFDIILPEFLRTDSRRVQQILYNLLGNAVKFSNEGSVVDLRVGLSDGTAPEHAYSPSPHSIPQTPNKTDYIRFAVKDYGKGIANTDYQRIFEPFRQATYETEQVYGGTGLGLAITAKLVHGLGGAIYVDSKEGQWSRFTVDLPFNEPANDPIRMGEDLRDVTILFVCNEDAVARQVGGIFGSCNIDHLRFTTSDKMEEKISCQGFLQRGRIYVYLGQEDLFSQFSYDLLSQLASKTVLLTFGPRFEVSQSQGHYRSLVQVIPSVLIKSISSYVAKCGARGARGGLQRQLSFKSASGDNYQDYRILIAEDNKINQKVLVRMLKRLGIEEITVVENGREAVDAEAAEEFDLVFMDMQMPVMDGLEACELITKRTTGHEQATVVFVTAHVSPAFEARCEKAGASGFLPKPFNISDIENCLRSVYGIRDGDERDGLDSDSSVDFDDDFE</sequence>
<evidence type="ECO:0000256" key="3">
    <source>
        <dbReference type="ARBA" id="ARBA00022777"/>
    </source>
</evidence>
<dbReference type="InterPro" id="IPR001789">
    <property type="entry name" value="Sig_transdc_resp-reg_receiver"/>
</dbReference>
<evidence type="ECO:0000259" key="8">
    <source>
        <dbReference type="PROSITE" id="PS50110"/>
    </source>
</evidence>
<dbReference type="AlphaFoldDB" id="A0A7S2YGA6"/>
<keyword evidence="1 5" id="KW-0597">Phosphoprotein</keyword>